<accession>A0ABU4LBM7</accession>
<reference evidence="1 2" key="1">
    <citation type="journal article" date="2023" name="Microb. Genom.">
        <title>Mesoterricola silvestris gen. nov., sp. nov., Mesoterricola sediminis sp. nov., Geothrix oryzae sp. nov., Geothrix edaphica sp. nov., Geothrix rubra sp. nov., and Geothrix limicola sp. nov., six novel members of Acidobacteriota isolated from soils.</title>
        <authorList>
            <person name="Weisberg A.J."/>
            <person name="Pearce E."/>
            <person name="Kramer C.G."/>
            <person name="Chang J.H."/>
            <person name="Clarke C.R."/>
        </authorList>
    </citation>
    <scope>NUCLEOTIDE SEQUENCE [LARGE SCALE GENOMIC DNA]</scope>
    <source>
        <strain evidence="1 2">NRRL_B-2795</strain>
    </source>
</reference>
<evidence type="ECO:0000313" key="1">
    <source>
        <dbReference type="EMBL" id="MDX2913175.1"/>
    </source>
</evidence>
<comment type="caution">
    <text evidence="1">The sequence shown here is derived from an EMBL/GenBank/DDBJ whole genome shotgun (WGS) entry which is preliminary data.</text>
</comment>
<dbReference type="EMBL" id="JARAVY010000014">
    <property type="protein sequence ID" value="MDX2913175.1"/>
    <property type="molecule type" value="Genomic_DNA"/>
</dbReference>
<name>A0ABU4LBM7_9ACTN</name>
<protein>
    <submittedName>
        <fullName evidence="1">Uncharacterized protein</fullName>
    </submittedName>
</protein>
<dbReference type="RefSeq" id="WP_086754869.1">
    <property type="nucleotide sequence ID" value="NZ_JAGJBZ010000001.1"/>
</dbReference>
<gene>
    <name evidence="1" type="ORF">PV517_31465</name>
</gene>
<evidence type="ECO:0000313" key="2">
    <source>
        <dbReference type="Proteomes" id="UP001271723"/>
    </source>
</evidence>
<proteinExistence type="predicted"/>
<organism evidence="1 2">
    <name type="scientific">Streptomyces griseiscabiei</name>
    <dbReference type="NCBI Taxonomy" id="2993540"/>
    <lineage>
        <taxon>Bacteria</taxon>
        <taxon>Bacillati</taxon>
        <taxon>Actinomycetota</taxon>
        <taxon>Actinomycetes</taxon>
        <taxon>Kitasatosporales</taxon>
        <taxon>Streptomycetaceae</taxon>
        <taxon>Streptomyces</taxon>
    </lineage>
</organism>
<dbReference type="Proteomes" id="UP001271723">
    <property type="component" value="Unassembled WGS sequence"/>
</dbReference>
<sequence length="160" mass="18122">MPLDDRPARDLLRQLDDPDHLEFPRGYDHAAARARFDRLAIRLDRRFRCICSVDRGVQDASHHGTIVIPDTAAASGERITVTVSNFGNLTAVALGNPGSYDEDEESILFETADRRRIEDELEALGYTAVSEHLLRARYDGVGKLGSSVVRTWWDRFFDYL</sequence>
<keyword evidence="2" id="KW-1185">Reference proteome</keyword>